<sequence>MLAEANYEKEQLQVGALVAFYPVYYQQNNIDFNFSKPFHYKQELIVSKEQLLLSSYKHDLFKPPIV</sequence>
<dbReference type="EMBL" id="BBML01000004">
    <property type="protein sequence ID" value="GAK97095.1"/>
    <property type="molecule type" value="Genomic_DNA"/>
</dbReference>
<proteinExistence type="predicted"/>
<reference evidence="1" key="1">
    <citation type="journal article" date="2014" name="Genome Announc.">
        <title>Draft Genome Sequences of Marine Flavobacterium Nonlabens Strains NR17, NR24, NR27, NR32, NR33, and Ara13.</title>
        <authorList>
            <person name="Nakanishi M."/>
            <person name="Meirelles P."/>
            <person name="Suzuki R."/>
            <person name="Takatani N."/>
            <person name="Mino S."/>
            <person name="Suda W."/>
            <person name="Oshima K."/>
            <person name="Hattori M."/>
            <person name="Ohkuma M."/>
            <person name="Hosokawa M."/>
            <person name="Miyashita K."/>
            <person name="Thompson F.L."/>
            <person name="Niwa A."/>
            <person name="Sawabe T."/>
            <person name="Sawabe T."/>
        </authorList>
    </citation>
    <scope>NUCLEOTIDE SEQUENCE [LARGE SCALE GENOMIC DNA]</scope>
    <source>
        <strain evidence="1">JCM 19294</strain>
    </source>
</reference>
<dbReference type="STRING" id="319236.BST91_04310"/>
<accession>A0A090Q265</accession>
<dbReference type="Proteomes" id="UP000029221">
    <property type="component" value="Unassembled WGS sequence"/>
</dbReference>
<keyword evidence="2" id="KW-1185">Reference proteome</keyword>
<evidence type="ECO:0000313" key="2">
    <source>
        <dbReference type="Proteomes" id="UP000029221"/>
    </source>
</evidence>
<name>A0A090Q265_9FLAO</name>
<protein>
    <submittedName>
        <fullName evidence="1">Uncharacterized protein</fullName>
    </submittedName>
</protein>
<gene>
    <name evidence="1" type="ORF">JCM19294_601</name>
</gene>
<dbReference type="AlphaFoldDB" id="A0A090Q265"/>
<organism evidence="1 2">
    <name type="scientific">Nonlabens tegetincola</name>
    <dbReference type="NCBI Taxonomy" id="323273"/>
    <lineage>
        <taxon>Bacteria</taxon>
        <taxon>Pseudomonadati</taxon>
        <taxon>Bacteroidota</taxon>
        <taxon>Flavobacteriia</taxon>
        <taxon>Flavobacteriales</taxon>
        <taxon>Flavobacteriaceae</taxon>
        <taxon>Nonlabens</taxon>
    </lineage>
</organism>
<comment type="caution">
    <text evidence="1">The sequence shown here is derived from an EMBL/GenBank/DDBJ whole genome shotgun (WGS) entry which is preliminary data.</text>
</comment>
<evidence type="ECO:0000313" key="1">
    <source>
        <dbReference type="EMBL" id="GAK97095.1"/>
    </source>
</evidence>